<evidence type="ECO:0000313" key="1">
    <source>
        <dbReference type="EMBL" id="GBE84672.1"/>
    </source>
</evidence>
<dbReference type="SUPFAM" id="SSF52047">
    <property type="entry name" value="RNI-like"/>
    <property type="match status" value="1"/>
</dbReference>
<dbReference type="OrthoDB" id="2751365at2759"/>
<organism evidence="1 2">
    <name type="scientific">Sparassis crispa</name>
    <dbReference type="NCBI Taxonomy" id="139825"/>
    <lineage>
        <taxon>Eukaryota</taxon>
        <taxon>Fungi</taxon>
        <taxon>Dikarya</taxon>
        <taxon>Basidiomycota</taxon>
        <taxon>Agaricomycotina</taxon>
        <taxon>Agaricomycetes</taxon>
        <taxon>Polyporales</taxon>
        <taxon>Sparassidaceae</taxon>
        <taxon>Sparassis</taxon>
    </lineage>
</organism>
<evidence type="ECO:0008006" key="3">
    <source>
        <dbReference type="Google" id="ProtNLM"/>
    </source>
</evidence>
<dbReference type="AlphaFoldDB" id="A0A401GR30"/>
<dbReference type="InterPro" id="IPR032675">
    <property type="entry name" value="LRR_dom_sf"/>
</dbReference>
<dbReference type="Gene3D" id="3.80.10.10">
    <property type="entry name" value="Ribonuclease Inhibitor"/>
    <property type="match status" value="1"/>
</dbReference>
<evidence type="ECO:0000313" key="2">
    <source>
        <dbReference type="Proteomes" id="UP000287166"/>
    </source>
</evidence>
<keyword evidence="2" id="KW-1185">Reference proteome</keyword>
<protein>
    <recommendedName>
        <fullName evidence="3">F-box domain-containing protein</fullName>
    </recommendedName>
</protein>
<proteinExistence type="predicted"/>
<sequence length="469" mass="52413">MDSLVPLVKVLGNSVARVRVGNTDGDEDDDRDDDRDEVFVYIRRRQVSSDQWARLCSYAHRIHAISLHDYQKTVDPSLLAHLVFLAGGQPLFPTLSMLRFRQLNAAFGREIMAFLSTSLKHVEISVGSLSTARPKVRESNAVRRFLWGLHSTATDLKHFSFSTVVKPPFIDNATSFPKVEYLDLLGCHSSTQMISSCANLEQLTELWVCLRESDNYGVPSCVGFPVLEDLVFSGLPAQIPVFLNLISSPSLGAFKYKDRILDRRVLGMPDYLDAFDLIGSKFATTLTCLVMDFPEFVDNSPVRLMNHIHPLLNIRQLEILELALIVRVELTSDDLHAMATSWTKLTHICIAAYPFVESLPSVCALASFGRHCPGLVHMQLPGVETRTPPSLDLQLPNSHGLNRLCFAGPNYGVENFDVPVSNPLPVAQFLHGLFPKLSYLSLDSLGHRWGEVELIYMSLKNGIPLRQLD</sequence>
<accession>A0A401GR30</accession>
<gene>
    <name evidence="1" type="ORF">SCP_0606510</name>
</gene>
<reference evidence="1 2" key="1">
    <citation type="journal article" date="2018" name="Sci. Rep.">
        <title>Genome sequence of the cauliflower mushroom Sparassis crispa (Hanabiratake) and its association with beneficial usage.</title>
        <authorList>
            <person name="Kiyama R."/>
            <person name="Furutani Y."/>
            <person name="Kawaguchi K."/>
            <person name="Nakanishi T."/>
        </authorList>
    </citation>
    <scope>NUCLEOTIDE SEQUENCE [LARGE SCALE GENOMIC DNA]</scope>
</reference>
<dbReference type="InParanoid" id="A0A401GR30"/>
<dbReference type="Proteomes" id="UP000287166">
    <property type="component" value="Unassembled WGS sequence"/>
</dbReference>
<dbReference type="RefSeq" id="XP_027615585.1">
    <property type="nucleotide sequence ID" value="XM_027759784.1"/>
</dbReference>
<comment type="caution">
    <text evidence="1">The sequence shown here is derived from an EMBL/GenBank/DDBJ whole genome shotgun (WGS) entry which is preliminary data.</text>
</comment>
<dbReference type="EMBL" id="BFAD01000006">
    <property type="protein sequence ID" value="GBE84672.1"/>
    <property type="molecule type" value="Genomic_DNA"/>
</dbReference>
<name>A0A401GR30_9APHY</name>
<dbReference type="GeneID" id="38781589"/>